<dbReference type="KEGG" id="clus:A9F13_13g00792"/>
<accession>A0AA91PXJ2</accession>
<dbReference type="Proteomes" id="UP000195602">
    <property type="component" value="Unassembled WGS sequence"/>
</dbReference>
<sequence length="886" mass="102136">MLRLTLNSLRRLPATRNGLSGYQFPSLYSSILPRRYNWVTPNKRYKRSRPSIEILEGESLTKDNISSNIHDLKHYLKSTEIPSNLRQKLLQTKLLALIDQLDDSNVTKEVLAVVNNVFTALRKEKGVENVLSSDVAQSLFIKTTDAVKNTPTLPVPEFMLGLTQLFVKPENECPSSVLVKVIQLGQGLKFSSFPMVLSYITKNKAESLPSDFTKVTFSHFQEEQELDLNKFEGFLTVASLEETNHVLINRDFCDALINYIESLFADSNPETHEYKDLNKNLYRIQAAVNDTISKSLPNIDAYMKMKLLKLKSDLNSVVSNDSDILKCEEVLESISSDGLTKVKTTLEESEDDTVIEATTEALLLELAKHKSKFIEMIQFVCDFISKDQGKFSEQLKFKAQLLCLLNDPVESEEEIYERVKNLYVSYLKVYPGASEMYTDIVQISLFADVVRPDGEFLDLLRKDFSATEYEPSILSFKYLIDKSIQQGKIELAYDLFQQSLKVTSVHWNLSDDPRIFFTLNRLIISVCEQGNDINMTFDKFRFIRQHLASQVSVEALTCLASRMLSEECVGDTIELLKRELPNIEKLSTQKIPLSPSCYQPYYDLFHLLHNFVLTYDNEKTYETNWVLYGELHKYFHIPFDTYLPTLQFFCNVDRLNAALVIFRQIKMLNDLHGSHHVNLPPSREIYMYLLRTFGDRLYEEGVVEIHEYLKMDTDIEKQDVDLQNCVLNAYSNLQNVGKVRDLFLALSADAKESGGINEDTIQIMIKTYTYSDMLYVKKFWNNLSQFGIFPNYGIYKQYVIAHVYHGFVEEAFKLIEEIDDYNIEFSSDMMLAMYNFCLDPEKQLQVVDWAKKNHKELWDVVSSSGLLKPASGYAPDQNLLLKPQEE</sequence>
<evidence type="ECO:0000256" key="1">
    <source>
        <dbReference type="ARBA" id="ARBA00022737"/>
    </source>
</evidence>
<proteinExistence type="predicted"/>
<evidence type="ECO:0000313" key="2">
    <source>
        <dbReference type="EMBL" id="OVF07379.1"/>
    </source>
</evidence>
<name>A0AA91PXJ2_CLALS</name>
<dbReference type="EMBL" id="LYUB02000013">
    <property type="protein sequence ID" value="OVF07379.1"/>
    <property type="molecule type" value="Genomic_DNA"/>
</dbReference>
<keyword evidence="1" id="KW-0677">Repeat</keyword>
<protein>
    <recommendedName>
        <fullName evidence="4">Mitochondrial group I intron splicing factor CCM1</fullName>
    </recommendedName>
</protein>
<dbReference type="PANTHER" id="PTHR47932:SF44">
    <property type="entry name" value="MIOREX COMPLEX COMPONENT 1"/>
    <property type="match status" value="1"/>
</dbReference>
<organism evidence="2 3">
    <name type="scientific">Clavispora lusitaniae</name>
    <name type="common">Candida lusitaniae</name>
    <dbReference type="NCBI Taxonomy" id="36911"/>
    <lineage>
        <taxon>Eukaryota</taxon>
        <taxon>Fungi</taxon>
        <taxon>Dikarya</taxon>
        <taxon>Ascomycota</taxon>
        <taxon>Saccharomycotina</taxon>
        <taxon>Pichiomycetes</taxon>
        <taxon>Metschnikowiaceae</taxon>
        <taxon>Clavispora</taxon>
    </lineage>
</organism>
<dbReference type="PANTHER" id="PTHR47932">
    <property type="entry name" value="ATPASE EXPRESSION PROTEIN 3"/>
    <property type="match status" value="1"/>
</dbReference>
<dbReference type="OMA" id="THETNWV"/>
<dbReference type="Gene3D" id="1.25.40.10">
    <property type="entry name" value="Tetratricopeptide repeat domain"/>
    <property type="match status" value="1"/>
</dbReference>
<gene>
    <name evidence="2" type="ORF">A9F13_13g00792</name>
</gene>
<comment type="caution">
    <text evidence="2">The sequence shown here is derived from an EMBL/GenBank/DDBJ whole genome shotgun (WGS) entry which is preliminary data.</text>
</comment>
<evidence type="ECO:0008006" key="4">
    <source>
        <dbReference type="Google" id="ProtNLM"/>
    </source>
</evidence>
<reference evidence="2 3" key="1">
    <citation type="submission" date="2017-04" db="EMBL/GenBank/DDBJ databases">
        <title>Draft genome of the yeast Clavispora lusitaniae type strain CBS 6936.</title>
        <authorList>
            <person name="Durrens P."/>
            <person name="Klopp C."/>
            <person name="Biteau N."/>
            <person name="Fitton-Ouhabi V."/>
            <person name="Dementhon K."/>
            <person name="Accoceberry I."/>
            <person name="Sherman D.J."/>
            <person name="Noel T."/>
        </authorList>
    </citation>
    <scope>NUCLEOTIDE SEQUENCE [LARGE SCALE GENOMIC DNA]</scope>
    <source>
        <strain evidence="2 3">CBS 6936</strain>
    </source>
</reference>
<dbReference type="AlphaFoldDB" id="A0AA91PXJ2"/>
<evidence type="ECO:0000313" key="3">
    <source>
        <dbReference type="Proteomes" id="UP000195602"/>
    </source>
</evidence>
<dbReference type="InterPro" id="IPR011990">
    <property type="entry name" value="TPR-like_helical_dom_sf"/>
</dbReference>